<dbReference type="AlphaFoldDB" id="A0A2T0ATC4"/>
<feature type="domain" description="Metallo-beta-lactamase" evidence="1">
    <location>
        <begin position="22"/>
        <end position="96"/>
    </location>
</feature>
<gene>
    <name evidence="2" type="ORF">CPAL_12120</name>
</gene>
<dbReference type="SUPFAM" id="SSF56281">
    <property type="entry name" value="Metallo-hydrolase/oxidoreductase"/>
    <property type="match status" value="1"/>
</dbReference>
<protein>
    <submittedName>
        <fullName evidence="2">Metallo-beta-lactamase superfamily protein</fullName>
    </submittedName>
</protein>
<reference evidence="2 3" key="1">
    <citation type="submission" date="2018-03" db="EMBL/GenBank/DDBJ databases">
        <title>Genome sequence of Clostridium thermopalmarium DSM 5974.</title>
        <authorList>
            <person name="Poehlein A."/>
            <person name="Daniel R."/>
        </authorList>
    </citation>
    <scope>NUCLEOTIDE SEQUENCE [LARGE SCALE GENOMIC DNA]</scope>
    <source>
        <strain evidence="2 3">DSM 5974</strain>
    </source>
</reference>
<evidence type="ECO:0000313" key="2">
    <source>
        <dbReference type="EMBL" id="PRR73674.1"/>
    </source>
</evidence>
<dbReference type="InterPro" id="IPR001279">
    <property type="entry name" value="Metallo-B-lactamas"/>
</dbReference>
<evidence type="ECO:0000259" key="1">
    <source>
        <dbReference type="Pfam" id="PF00753"/>
    </source>
</evidence>
<dbReference type="InterPro" id="IPR036866">
    <property type="entry name" value="RibonucZ/Hydroxyglut_hydro"/>
</dbReference>
<dbReference type="PANTHER" id="PTHR13754:SF13">
    <property type="entry name" value="METALLO-BETA-LACTAMASE SUPERFAMILY PROTEIN (AFU_ORTHOLOGUE AFUA_3G07630)"/>
    <property type="match status" value="1"/>
</dbReference>
<keyword evidence="3" id="KW-1185">Reference proteome</keyword>
<accession>A0A2T0ATC4</accession>
<organism evidence="2 3">
    <name type="scientific">Clostridium thermopalmarium DSM 5974</name>
    <dbReference type="NCBI Taxonomy" id="1121340"/>
    <lineage>
        <taxon>Bacteria</taxon>
        <taxon>Bacillati</taxon>
        <taxon>Bacillota</taxon>
        <taxon>Clostridia</taxon>
        <taxon>Eubacteriales</taxon>
        <taxon>Clostridiaceae</taxon>
        <taxon>Clostridium</taxon>
    </lineage>
</organism>
<dbReference type="EMBL" id="PVXN01000027">
    <property type="protein sequence ID" value="PRR73674.1"/>
    <property type="molecule type" value="Genomic_DNA"/>
</dbReference>
<name>A0A2T0ATC4_9CLOT</name>
<dbReference type="GO" id="GO:0016740">
    <property type="term" value="F:transferase activity"/>
    <property type="evidence" value="ECO:0007669"/>
    <property type="project" value="TreeGrafter"/>
</dbReference>
<dbReference type="PANTHER" id="PTHR13754">
    <property type="entry name" value="METALLO-BETA-LACTAMASE SUPERFAMILY PROTEIN"/>
    <property type="match status" value="1"/>
</dbReference>
<dbReference type="InterPro" id="IPR052926">
    <property type="entry name" value="Metallo-beta-lactamase_dom"/>
</dbReference>
<sequence length="279" mass="31675">MKIVTLIENTLEDNSTLIKEHGLSIFIETEEGNILFDTGQSGNFILNAEKLNINLNKVDFIVLSHSHYDHAGGMKPLLDYIQTKPKLYVSQYFFSHSQKYYLTDANKSNLKYIGIDFNEDFTLDKNIPINYINSNSYALTSKINIISNFQRSCNFESLNKNMKIKINDKFYTDSFDDEIALTIDTPKGLLVIVGCSHLGIVNIVNSIIKRTNKKIYGIIGGTHLIEADTYRINKTIQCFKDMNIQLLGVSHCTGKSAIETLKKETDKLFINCTGKVIYI</sequence>
<dbReference type="OrthoDB" id="9803916at2"/>
<dbReference type="CDD" id="cd07713">
    <property type="entry name" value="DHPS-like_MBL-fold"/>
    <property type="match status" value="1"/>
</dbReference>
<comment type="caution">
    <text evidence="2">The sequence shown here is derived from an EMBL/GenBank/DDBJ whole genome shotgun (WGS) entry which is preliminary data.</text>
</comment>
<dbReference type="Pfam" id="PF00753">
    <property type="entry name" value="Lactamase_B"/>
    <property type="match status" value="1"/>
</dbReference>
<dbReference type="InterPro" id="IPR041712">
    <property type="entry name" value="DHPS-like_MBL-fold"/>
</dbReference>
<evidence type="ECO:0000313" key="3">
    <source>
        <dbReference type="Proteomes" id="UP000239614"/>
    </source>
</evidence>
<dbReference type="Gene3D" id="3.60.15.10">
    <property type="entry name" value="Ribonuclease Z/Hydroxyacylglutathione hydrolase-like"/>
    <property type="match status" value="1"/>
</dbReference>
<proteinExistence type="predicted"/>
<dbReference type="RefSeq" id="WP_106024267.1">
    <property type="nucleotide sequence ID" value="NZ_PVXN01000027.1"/>
</dbReference>
<dbReference type="Proteomes" id="UP000239614">
    <property type="component" value="Unassembled WGS sequence"/>
</dbReference>